<feature type="transmembrane region" description="Helical" evidence="2">
    <location>
        <begin position="84"/>
        <end position="107"/>
    </location>
</feature>
<keyword evidence="2" id="KW-1133">Transmembrane helix</keyword>
<evidence type="ECO:0000256" key="1">
    <source>
        <dbReference type="SAM" id="MobiDB-lite"/>
    </source>
</evidence>
<evidence type="ECO:0000256" key="2">
    <source>
        <dbReference type="SAM" id="Phobius"/>
    </source>
</evidence>
<dbReference type="EMBL" id="BAAAQN010000019">
    <property type="protein sequence ID" value="GAA2032858.1"/>
    <property type="molecule type" value="Genomic_DNA"/>
</dbReference>
<organism evidence="4 5">
    <name type="scientific">Catenulispora yoronensis</name>
    <dbReference type="NCBI Taxonomy" id="450799"/>
    <lineage>
        <taxon>Bacteria</taxon>
        <taxon>Bacillati</taxon>
        <taxon>Actinomycetota</taxon>
        <taxon>Actinomycetes</taxon>
        <taxon>Catenulisporales</taxon>
        <taxon>Catenulisporaceae</taxon>
        <taxon>Catenulispora</taxon>
    </lineage>
</organism>
<evidence type="ECO:0000313" key="5">
    <source>
        <dbReference type="Proteomes" id="UP001500751"/>
    </source>
</evidence>
<gene>
    <name evidence="4" type="ORF">GCM10009839_36410</name>
</gene>
<dbReference type="InterPro" id="IPR027417">
    <property type="entry name" value="P-loop_NTPase"/>
</dbReference>
<reference evidence="5" key="1">
    <citation type="journal article" date="2019" name="Int. J. Syst. Evol. Microbiol.">
        <title>The Global Catalogue of Microorganisms (GCM) 10K type strain sequencing project: providing services to taxonomists for standard genome sequencing and annotation.</title>
        <authorList>
            <consortium name="The Broad Institute Genomics Platform"/>
            <consortium name="The Broad Institute Genome Sequencing Center for Infectious Disease"/>
            <person name="Wu L."/>
            <person name="Ma J."/>
        </authorList>
    </citation>
    <scope>NUCLEOTIDE SEQUENCE [LARGE SCALE GENOMIC DNA]</scope>
    <source>
        <strain evidence="5">JCM 16014</strain>
    </source>
</reference>
<keyword evidence="2" id="KW-0812">Transmembrane</keyword>
<proteinExistence type="predicted"/>
<feature type="domain" description="DUF2510" evidence="3">
    <location>
        <begin position="15"/>
        <end position="45"/>
    </location>
</feature>
<keyword evidence="2" id="KW-0472">Membrane</keyword>
<name>A0ABP5FS66_9ACTN</name>
<dbReference type="Pfam" id="PF10708">
    <property type="entry name" value="DUF2510"/>
    <property type="match status" value="1"/>
</dbReference>
<feature type="region of interest" description="Disordered" evidence="1">
    <location>
        <begin position="567"/>
        <end position="601"/>
    </location>
</feature>
<accession>A0ABP5FS66</accession>
<keyword evidence="5" id="KW-1185">Reference proteome</keyword>
<dbReference type="Proteomes" id="UP001500751">
    <property type="component" value="Unassembled WGS sequence"/>
</dbReference>
<comment type="caution">
    <text evidence="4">The sequence shown here is derived from an EMBL/GenBank/DDBJ whole genome shotgun (WGS) entry which is preliminary data.</text>
</comment>
<dbReference type="Gene3D" id="3.40.50.300">
    <property type="entry name" value="P-loop containing nucleotide triphosphate hydrolases"/>
    <property type="match status" value="2"/>
</dbReference>
<dbReference type="SUPFAM" id="SSF52540">
    <property type="entry name" value="P-loop containing nucleoside triphosphate hydrolases"/>
    <property type="match status" value="1"/>
</dbReference>
<evidence type="ECO:0000259" key="3">
    <source>
        <dbReference type="Pfam" id="PF10708"/>
    </source>
</evidence>
<sequence length="663" mass="71822">MTTQGQAPAPGPLPPGWYADPAGHPQLRYWTGTKWTERTRPDVQAWVHGPRLVDVPGVFAYGRDPRQAAAARVGRESRQRALRYLMYAPLALVVLAVPAGIILTSIGLHGFPLWVVFIVLVLGACGWAGGWVPVGRVLWEQHGDRFGGAARRRKALPPPKPDMWRDLRSAGHVAAASRLDAAADHGELTDVDYVRVTRVIRQAQGDDDRLAAAAAEIEDAGAHAWLHASGQRDLPARLGEHDLMTGQVRLGVASRTGKNPATHAGQTFALDAEVLRTSLLVIGPPGSGKSRSFARPIVELLGLQTLTNMASVVVIDPRGDYALPGFFDVDIDPGNPESPWGFDLYGGARNPAEAADRLAGALLPPGVEPEADAAAHNALDAALSWFRERESRYPTLRELIAELDQGGPRLLVERLRLLDRPALVDLFDGPPDRRFSMREIDKPLRVRIALPEGAHPQAARILARLAVSQFVQTVSAPDVDRSIFKGLVVDDAGRFVDEYVVQGLQRARAANAGLILLAQSMREFPEDLRATVFANTGCKAVFAGIDPQDAAYIADFWGKQWVPETTVTTGQEHTTRSGTITGPPERRRSAQSLGRNTKRPGQLLALTGGSSVAHQRSVSTRPVERYVWSPSEIINEIPTGHALISLATADGFRTPPVLVDLRG</sequence>
<dbReference type="InterPro" id="IPR018929">
    <property type="entry name" value="DUF2510"/>
</dbReference>
<dbReference type="RefSeq" id="WP_344666806.1">
    <property type="nucleotide sequence ID" value="NZ_BAAAQN010000019.1"/>
</dbReference>
<evidence type="ECO:0000313" key="4">
    <source>
        <dbReference type="EMBL" id="GAA2032858.1"/>
    </source>
</evidence>
<feature type="transmembrane region" description="Helical" evidence="2">
    <location>
        <begin position="113"/>
        <end position="132"/>
    </location>
</feature>
<protein>
    <recommendedName>
        <fullName evidence="3">DUF2510 domain-containing protein</fullName>
    </recommendedName>
</protein>
<dbReference type="CDD" id="cd01127">
    <property type="entry name" value="TrwB_TraG_TraD_VirD4"/>
    <property type="match status" value="1"/>
</dbReference>